<dbReference type="EMBL" id="CAJNIZ010042715">
    <property type="protein sequence ID" value="CAE7633872.1"/>
    <property type="molecule type" value="Genomic_DNA"/>
</dbReference>
<keyword evidence="2" id="KW-1185">Reference proteome</keyword>
<proteinExistence type="predicted"/>
<organism evidence="1 2">
    <name type="scientific">Symbiodinium pilosum</name>
    <name type="common">Dinoflagellate</name>
    <dbReference type="NCBI Taxonomy" id="2952"/>
    <lineage>
        <taxon>Eukaryota</taxon>
        <taxon>Sar</taxon>
        <taxon>Alveolata</taxon>
        <taxon>Dinophyceae</taxon>
        <taxon>Suessiales</taxon>
        <taxon>Symbiodiniaceae</taxon>
        <taxon>Symbiodinium</taxon>
    </lineage>
</organism>
<dbReference type="OrthoDB" id="10351982at2759"/>
<accession>A0A812VG01</accession>
<name>A0A812VG01_SYMPI</name>
<reference evidence="1" key="1">
    <citation type="submission" date="2021-02" db="EMBL/GenBank/DDBJ databases">
        <authorList>
            <person name="Dougan E. K."/>
            <person name="Rhodes N."/>
            <person name="Thang M."/>
            <person name="Chan C."/>
        </authorList>
    </citation>
    <scope>NUCLEOTIDE SEQUENCE</scope>
</reference>
<sequence length="116" mass="13408">SVPFCWNCCATSKCSNKTHNTRYFGKAEFLECEPVPGVYKKEGKVVTPDMVERGVYFGKSSYICEEKCWMKLEWMKGRKSRRSVFRGGGVDSSCVYERVSGLDWKRKPIKVPEYKP</sequence>
<dbReference type="AlphaFoldDB" id="A0A812VG01"/>
<feature type="non-terminal residue" evidence="1">
    <location>
        <position position="116"/>
    </location>
</feature>
<gene>
    <name evidence="1" type="ORF">SPIL2461_LOCUS16674</name>
</gene>
<dbReference type="Proteomes" id="UP000649617">
    <property type="component" value="Unassembled WGS sequence"/>
</dbReference>
<feature type="non-terminal residue" evidence="1">
    <location>
        <position position="1"/>
    </location>
</feature>
<evidence type="ECO:0000313" key="1">
    <source>
        <dbReference type="EMBL" id="CAE7633872.1"/>
    </source>
</evidence>
<evidence type="ECO:0000313" key="2">
    <source>
        <dbReference type="Proteomes" id="UP000649617"/>
    </source>
</evidence>
<protein>
    <submittedName>
        <fullName evidence="1">Uncharacterized protein</fullName>
    </submittedName>
</protein>
<comment type="caution">
    <text evidence="1">The sequence shown here is derived from an EMBL/GenBank/DDBJ whole genome shotgun (WGS) entry which is preliminary data.</text>
</comment>